<evidence type="ECO:0000256" key="3">
    <source>
        <dbReference type="ARBA" id="ARBA00022692"/>
    </source>
</evidence>
<keyword evidence="3 7" id="KW-0812">Transmembrane</keyword>
<accession>A0A317ZKV0</accession>
<comment type="similarity">
    <text evidence="2">Belongs to the autoinducer-2 exporter (AI-2E) (TC 2.A.86) family.</text>
</comment>
<gene>
    <name evidence="8" type="ORF">CTB96_10345</name>
</gene>
<comment type="caution">
    <text evidence="8">The sequence shown here is derived from an EMBL/GenBank/DDBJ whole genome shotgun (WGS) entry which is preliminary data.</text>
</comment>
<dbReference type="AlphaFoldDB" id="A0A317ZKV0"/>
<feature type="transmembrane region" description="Helical" evidence="7">
    <location>
        <begin position="55"/>
        <end position="72"/>
    </location>
</feature>
<feature type="transmembrane region" description="Helical" evidence="7">
    <location>
        <begin position="242"/>
        <end position="263"/>
    </location>
</feature>
<dbReference type="PANTHER" id="PTHR21716:SF64">
    <property type="entry name" value="AI-2 TRANSPORT PROTEIN TQSA"/>
    <property type="match status" value="1"/>
</dbReference>
<evidence type="ECO:0000256" key="5">
    <source>
        <dbReference type="ARBA" id="ARBA00023136"/>
    </source>
</evidence>
<protein>
    <submittedName>
        <fullName evidence="8">AI-2E family transporter</fullName>
    </submittedName>
</protein>
<evidence type="ECO:0000256" key="1">
    <source>
        <dbReference type="ARBA" id="ARBA00004141"/>
    </source>
</evidence>
<dbReference type="OrthoDB" id="9799225at2"/>
<dbReference type="Pfam" id="PF01594">
    <property type="entry name" value="AI-2E_transport"/>
    <property type="match status" value="1"/>
</dbReference>
<dbReference type="Proteomes" id="UP000246722">
    <property type="component" value="Unassembled WGS sequence"/>
</dbReference>
<feature type="transmembrane region" description="Helical" evidence="7">
    <location>
        <begin position="111"/>
        <end position="132"/>
    </location>
</feature>
<feature type="transmembrane region" description="Helical" evidence="7">
    <location>
        <begin position="295"/>
        <end position="317"/>
    </location>
</feature>
<reference evidence="8 9" key="1">
    <citation type="submission" date="2018-05" db="EMBL/GenBank/DDBJ databases">
        <title>Genetic diversity of glacier-inhabiting Cryobacterium bacteria in China and description of Cryobacterium mengkeensis sp. nov. and Arthrobacter glacialis sp. nov.</title>
        <authorList>
            <person name="Liu Q."/>
            <person name="Xin Y.-H."/>
        </authorList>
    </citation>
    <scope>NUCLEOTIDE SEQUENCE [LARGE SCALE GENOMIC DNA]</scope>
    <source>
        <strain evidence="8 9">SK-1</strain>
    </source>
</reference>
<evidence type="ECO:0000256" key="6">
    <source>
        <dbReference type="SAM" id="MobiDB-lite"/>
    </source>
</evidence>
<feature type="transmembrane region" description="Helical" evidence="7">
    <location>
        <begin position="270"/>
        <end position="289"/>
    </location>
</feature>
<keyword evidence="9" id="KW-1185">Reference proteome</keyword>
<organism evidence="8 9">
    <name type="scientific">Cryobacterium arcticum</name>
    <dbReference type="NCBI Taxonomy" id="670052"/>
    <lineage>
        <taxon>Bacteria</taxon>
        <taxon>Bacillati</taxon>
        <taxon>Actinomycetota</taxon>
        <taxon>Actinomycetes</taxon>
        <taxon>Micrococcales</taxon>
        <taxon>Microbacteriaceae</taxon>
        <taxon>Cryobacterium</taxon>
    </lineage>
</organism>
<name>A0A317ZKV0_9MICO</name>
<dbReference type="RefSeq" id="WP_110126837.1">
    <property type="nucleotide sequence ID" value="NZ_QHLY01000012.1"/>
</dbReference>
<dbReference type="EMBL" id="QHLY01000012">
    <property type="protein sequence ID" value="PXA67152.1"/>
    <property type="molecule type" value="Genomic_DNA"/>
</dbReference>
<feature type="region of interest" description="Disordered" evidence="6">
    <location>
        <begin position="402"/>
        <end position="423"/>
    </location>
</feature>
<dbReference type="PANTHER" id="PTHR21716">
    <property type="entry name" value="TRANSMEMBRANE PROTEIN"/>
    <property type="match status" value="1"/>
</dbReference>
<dbReference type="GO" id="GO:0016020">
    <property type="term" value="C:membrane"/>
    <property type="evidence" value="ECO:0007669"/>
    <property type="project" value="UniProtKB-SubCell"/>
</dbReference>
<feature type="transmembrane region" description="Helical" evidence="7">
    <location>
        <begin position="182"/>
        <end position="206"/>
    </location>
</feature>
<feature type="transmembrane region" description="Helical" evidence="7">
    <location>
        <begin position="213"/>
        <end position="236"/>
    </location>
</feature>
<comment type="subcellular location">
    <subcellularLocation>
        <location evidence="1">Membrane</location>
        <topology evidence="1">Multi-pass membrane protein</topology>
    </subcellularLocation>
</comment>
<dbReference type="InterPro" id="IPR002549">
    <property type="entry name" value="AI-2E-like"/>
</dbReference>
<evidence type="ECO:0000313" key="8">
    <source>
        <dbReference type="EMBL" id="PXA67152.1"/>
    </source>
</evidence>
<keyword evidence="5 7" id="KW-0472">Membrane</keyword>
<evidence type="ECO:0000256" key="7">
    <source>
        <dbReference type="SAM" id="Phobius"/>
    </source>
</evidence>
<sequence>MWWNKKSVQAGAVAEVGGETGQAQVNIDQARVNETQARVNADQTRVRALLGNHRNAFILIGLGGAVLVGIGIAGLAPIIAPVFLAVILTICMHPLRIWLEGHHIPRGIATAAVVLAAVLLLVAFGYAVLVAFGEFSALLPRFADQITGFGQDVVAWLNSIGISSRELDAVASDFDPARLADVVSGLIGGLAGISSALIILLTIALLMGMDAGYIPVVLAQTGTTHPVLVAGLSGYATNVRRYMVWTTLLGLLQGAIDFVALILLGVPGAFTWGLLAFLCSFIPNVGYFLALVPPIVFGALVGGWPTVVAVIVVYGIINAIVQSVIQPRVIGNAVSLSQTITFFSVLFWAAILGPIGAILAIPLTLLVRLMLVDTYPPAGWVRPMLGDLSGSKSLIAQEDAEIEAARHDPPGDEPAPPTTAVQP</sequence>
<evidence type="ECO:0000256" key="4">
    <source>
        <dbReference type="ARBA" id="ARBA00022989"/>
    </source>
</evidence>
<evidence type="ECO:0000313" key="9">
    <source>
        <dbReference type="Proteomes" id="UP000246722"/>
    </source>
</evidence>
<proteinExistence type="inferred from homology"/>
<evidence type="ECO:0000256" key="2">
    <source>
        <dbReference type="ARBA" id="ARBA00009773"/>
    </source>
</evidence>
<dbReference type="GO" id="GO:0055085">
    <property type="term" value="P:transmembrane transport"/>
    <property type="evidence" value="ECO:0007669"/>
    <property type="project" value="TreeGrafter"/>
</dbReference>
<keyword evidence="4 7" id="KW-1133">Transmembrane helix</keyword>